<evidence type="ECO:0000256" key="11">
    <source>
        <dbReference type="PIRSR" id="PIRSR005096-2"/>
    </source>
</evidence>
<dbReference type="EC" id="5.1.3.3" evidence="9"/>
<dbReference type="PIRSF" id="PIRSF005096">
    <property type="entry name" value="GALM"/>
    <property type="match status" value="1"/>
</dbReference>
<dbReference type="NCBIfam" id="NF008277">
    <property type="entry name" value="PRK11055.1"/>
    <property type="match status" value="1"/>
</dbReference>
<protein>
    <recommendedName>
        <fullName evidence="9">Aldose 1-epimerase</fullName>
        <ecNumber evidence="9">5.1.3.3</ecNumber>
    </recommendedName>
</protein>
<dbReference type="InterPro" id="IPR047215">
    <property type="entry name" value="Galactose_mutarotase-like"/>
</dbReference>
<name>A0A928YTD1_9GAMM</name>
<evidence type="ECO:0000256" key="7">
    <source>
        <dbReference type="ARBA" id="ARBA00023235"/>
    </source>
</evidence>
<comment type="pathway">
    <text evidence="2 9">Carbohydrate metabolism; hexose metabolism.</text>
</comment>
<feature type="binding site" evidence="11">
    <location>
        <position position="253"/>
    </location>
    <ligand>
        <name>beta-D-galactose</name>
        <dbReference type="ChEBI" id="CHEBI:27667"/>
    </ligand>
</feature>
<dbReference type="InterPro" id="IPR011013">
    <property type="entry name" value="Gal_mutarotase_sf_dom"/>
</dbReference>
<dbReference type="Pfam" id="PF01263">
    <property type="entry name" value="Aldose_epim"/>
    <property type="match status" value="1"/>
</dbReference>
<dbReference type="RefSeq" id="WP_193907103.1">
    <property type="nucleotide sequence ID" value="NZ_PRDL01000001.1"/>
</dbReference>
<dbReference type="InterPro" id="IPR015443">
    <property type="entry name" value="Aldose_1-epimerase"/>
</dbReference>
<evidence type="ECO:0000256" key="4">
    <source>
        <dbReference type="ARBA" id="ARBA00011245"/>
    </source>
</evidence>
<feature type="binding site" evidence="12">
    <location>
        <begin position="83"/>
        <end position="84"/>
    </location>
    <ligand>
        <name>beta-D-galactose</name>
        <dbReference type="ChEBI" id="CHEBI:27667"/>
    </ligand>
</feature>
<evidence type="ECO:0000256" key="5">
    <source>
        <dbReference type="ARBA" id="ARBA00022490"/>
    </source>
</evidence>
<gene>
    <name evidence="13" type="ORF">C4F51_03285</name>
</gene>
<comment type="caution">
    <text evidence="13">The sequence shown here is derived from an EMBL/GenBank/DDBJ whole genome shotgun (WGS) entry which is preliminary data.</text>
</comment>
<evidence type="ECO:0000313" key="14">
    <source>
        <dbReference type="Proteomes" id="UP000652567"/>
    </source>
</evidence>
<dbReference type="GO" id="GO:0033499">
    <property type="term" value="P:galactose catabolic process via UDP-galactose, Leloir pathway"/>
    <property type="evidence" value="ECO:0007669"/>
    <property type="project" value="TreeGrafter"/>
</dbReference>
<feature type="active site" description="Proton donor" evidence="10">
    <location>
        <position position="183"/>
    </location>
</feature>
<dbReference type="GO" id="GO:0006006">
    <property type="term" value="P:glucose metabolic process"/>
    <property type="evidence" value="ECO:0007669"/>
    <property type="project" value="TreeGrafter"/>
</dbReference>
<dbReference type="SUPFAM" id="SSF74650">
    <property type="entry name" value="Galactose mutarotase-like"/>
    <property type="match status" value="1"/>
</dbReference>
<dbReference type="FunFam" id="2.70.98.10:FF:000003">
    <property type="entry name" value="Aldose 1-epimerase"/>
    <property type="match status" value="1"/>
</dbReference>
<dbReference type="PANTHER" id="PTHR10091">
    <property type="entry name" value="ALDOSE-1-EPIMERASE"/>
    <property type="match status" value="1"/>
</dbReference>
<reference evidence="13" key="1">
    <citation type="submission" date="2018-07" db="EMBL/GenBank/DDBJ databases">
        <title>Genome assembly of strain Ka43.</title>
        <authorList>
            <person name="Kukolya J."/>
            <person name="Nagy I."/>
            <person name="Horvath B."/>
            <person name="Toth A."/>
        </authorList>
    </citation>
    <scope>NUCLEOTIDE SEQUENCE</scope>
    <source>
        <strain evidence="13">KB43</strain>
    </source>
</reference>
<evidence type="ECO:0000256" key="10">
    <source>
        <dbReference type="PIRSR" id="PIRSR005096-1"/>
    </source>
</evidence>
<evidence type="ECO:0000256" key="9">
    <source>
        <dbReference type="PIRNR" id="PIRNR005096"/>
    </source>
</evidence>
<evidence type="ECO:0000256" key="3">
    <source>
        <dbReference type="ARBA" id="ARBA00006206"/>
    </source>
</evidence>
<dbReference type="Proteomes" id="UP000652567">
    <property type="component" value="Unassembled WGS sequence"/>
</dbReference>
<keyword evidence="14" id="KW-1185">Reference proteome</keyword>
<dbReference type="AlphaFoldDB" id="A0A928YTD1"/>
<keyword evidence="7 9" id="KW-0413">Isomerase</keyword>
<keyword evidence="6" id="KW-0597">Phosphoprotein</keyword>
<accession>A0A928YTD1</accession>
<dbReference type="CDD" id="cd09019">
    <property type="entry name" value="galactose_mutarotase_like"/>
    <property type="match status" value="1"/>
</dbReference>
<dbReference type="Gene3D" id="2.70.98.10">
    <property type="match status" value="1"/>
</dbReference>
<evidence type="ECO:0000256" key="6">
    <source>
        <dbReference type="ARBA" id="ARBA00022553"/>
    </source>
</evidence>
<dbReference type="PANTHER" id="PTHR10091:SF0">
    <property type="entry name" value="GALACTOSE MUTAROTASE"/>
    <property type="match status" value="1"/>
</dbReference>
<dbReference type="EMBL" id="PRDL01000001">
    <property type="protein sequence ID" value="MBE8716205.1"/>
    <property type="molecule type" value="Genomic_DNA"/>
</dbReference>
<dbReference type="GO" id="GO:0030246">
    <property type="term" value="F:carbohydrate binding"/>
    <property type="evidence" value="ECO:0007669"/>
    <property type="project" value="InterPro"/>
</dbReference>
<dbReference type="InterPro" id="IPR014718">
    <property type="entry name" value="GH-type_carb-bd"/>
</dbReference>
<evidence type="ECO:0000256" key="2">
    <source>
        <dbReference type="ARBA" id="ARBA00005028"/>
    </source>
</evidence>
<evidence type="ECO:0000256" key="8">
    <source>
        <dbReference type="ARBA" id="ARBA00023277"/>
    </source>
</evidence>
<feature type="active site" description="Proton acceptor" evidence="10">
    <location>
        <position position="318"/>
    </location>
</feature>
<keyword evidence="5" id="KW-0963">Cytoplasm</keyword>
<dbReference type="GO" id="GO:0004034">
    <property type="term" value="F:aldose 1-epimerase activity"/>
    <property type="evidence" value="ECO:0007669"/>
    <property type="project" value="UniProtKB-EC"/>
</dbReference>
<sequence>MATASVTQRYFDTTPTGEVVTLFCLDNGKGMSVDIINFGGIITSIRVPDRDGQLADVALGFDTLEPYLGAAPYFGALIGRFGNRIADGRFELDGQVFQLDVNNAPNHLHGGVTGFDKVIWYPTPFVTEDDAGLKLFYFSRNGDQGYPGNLQVTVTYRLSRNNELLVDYHATTDAATPINLTQHSYFNLSGAGDILGHEMWIDADAITPVNANLIPTGELMPVAGSVFDFKSPKPVGQDIDADHEQLAFAGGYDHNYVLKKPQHGLLTLAARVTEPVSGRVLEVLTEEPAVQFYAGNFLDGSLAARGNVYSRRSGLCLEPQHFPDSPNQPNFPSVILQPGDEYTTRTIFRFSVDA</sequence>
<comment type="similarity">
    <text evidence="3 9">Belongs to the aldose epimerase family.</text>
</comment>
<proteinExistence type="inferred from homology"/>
<comment type="catalytic activity">
    <reaction evidence="9">
        <text>alpha-D-glucose = beta-D-glucose</text>
        <dbReference type="Rhea" id="RHEA:10264"/>
        <dbReference type="ChEBI" id="CHEBI:15903"/>
        <dbReference type="ChEBI" id="CHEBI:17925"/>
        <dbReference type="EC" id="5.1.3.3"/>
    </reaction>
</comment>
<dbReference type="InterPro" id="IPR008183">
    <property type="entry name" value="Aldose_1/G6P_1-epimerase"/>
</dbReference>
<evidence type="ECO:0000256" key="12">
    <source>
        <dbReference type="PIRSR" id="PIRSR005096-3"/>
    </source>
</evidence>
<evidence type="ECO:0000256" key="1">
    <source>
        <dbReference type="ARBA" id="ARBA00004496"/>
    </source>
</evidence>
<dbReference type="GO" id="GO:0005737">
    <property type="term" value="C:cytoplasm"/>
    <property type="evidence" value="ECO:0007669"/>
    <property type="project" value="UniProtKB-SubCell"/>
</dbReference>
<feature type="binding site" evidence="12">
    <location>
        <begin position="183"/>
        <end position="185"/>
    </location>
    <ligand>
        <name>beta-D-galactose</name>
        <dbReference type="ChEBI" id="CHEBI:27667"/>
    </ligand>
</feature>
<organism evidence="13 14">
    <name type="scientific">Cellvibrio polysaccharolyticus</name>
    <dbReference type="NCBI Taxonomy" id="2082724"/>
    <lineage>
        <taxon>Bacteria</taxon>
        <taxon>Pseudomonadati</taxon>
        <taxon>Pseudomonadota</taxon>
        <taxon>Gammaproteobacteria</taxon>
        <taxon>Cellvibrionales</taxon>
        <taxon>Cellvibrionaceae</taxon>
        <taxon>Cellvibrio</taxon>
    </lineage>
</organism>
<keyword evidence="8 9" id="KW-0119">Carbohydrate metabolism</keyword>
<comment type="subcellular location">
    <subcellularLocation>
        <location evidence="1">Cytoplasm</location>
    </subcellularLocation>
</comment>
<evidence type="ECO:0000313" key="13">
    <source>
        <dbReference type="EMBL" id="MBE8716205.1"/>
    </source>
</evidence>
<comment type="subunit">
    <text evidence="4">Monomer.</text>
</comment>